<gene>
    <name evidence="2" type="ORF">CSA56_09465</name>
</gene>
<dbReference type="PROSITE" id="PS51257">
    <property type="entry name" value="PROKAR_LIPOPROTEIN"/>
    <property type="match status" value="1"/>
</dbReference>
<proteinExistence type="predicted"/>
<dbReference type="AlphaFoldDB" id="A0A2G6KE17"/>
<keyword evidence="1" id="KW-0175">Coiled coil</keyword>
<evidence type="ECO:0000313" key="2">
    <source>
        <dbReference type="EMBL" id="PIE33907.1"/>
    </source>
</evidence>
<dbReference type="InterPro" id="IPR007485">
    <property type="entry name" value="LPS_assembly_LptE"/>
</dbReference>
<protein>
    <recommendedName>
        <fullName evidence="4">Penicillin-binding protein activator LpoB</fullName>
    </recommendedName>
</protein>
<dbReference type="GO" id="GO:0043165">
    <property type="term" value="P:Gram-negative-bacterium-type cell outer membrane assembly"/>
    <property type="evidence" value="ECO:0007669"/>
    <property type="project" value="InterPro"/>
</dbReference>
<dbReference type="GO" id="GO:0019867">
    <property type="term" value="C:outer membrane"/>
    <property type="evidence" value="ECO:0007669"/>
    <property type="project" value="InterPro"/>
</dbReference>
<evidence type="ECO:0008006" key="4">
    <source>
        <dbReference type="Google" id="ProtNLM"/>
    </source>
</evidence>
<reference evidence="2 3" key="1">
    <citation type="submission" date="2017-10" db="EMBL/GenBank/DDBJ databases">
        <title>Novel microbial diversity and functional potential in the marine mammal oral microbiome.</title>
        <authorList>
            <person name="Dudek N.K."/>
            <person name="Sun C.L."/>
            <person name="Burstein D."/>
            <person name="Kantor R.S."/>
            <person name="Aliaga Goltsman D.S."/>
            <person name="Bik E.M."/>
            <person name="Thomas B.C."/>
            <person name="Banfield J.F."/>
            <person name="Relman D.A."/>
        </authorList>
    </citation>
    <scope>NUCLEOTIDE SEQUENCE [LARGE SCALE GENOMIC DNA]</scope>
    <source>
        <strain evidence="2">DOLJORAL78_47_16</strain>
    </source>
</reference>
<dbReference type="Proteomes" id="UP000230821">
    <property type="component" value="Unassembled WGS sequence"/>
</dbReference>
<sequence length="172" mass="19259">MKRLFFVLSFGILLMSGCGYTLVGQGNLPDHIKTIAIPVFENETLEEGIEETLTNAVIEEFIRGGKMQLVSESEADAVMLGTIKTYKNKQPVAYNDQNEVSSYRLTVTVDIELKDLVKDVELWATEGMEEFADYEGGEDTALTEEQDNEEQAMEEISEELAQEIRALSTEGF</sequence>
<organism evidence="2 3">
    <name type="scientific">candidate division KSB3 bacterium</name>
    <dbReference type="NCBI Taxonomy" id="2044937"/>
    <lineage>
        <taxon>Bacteria</taxon>
        <taxon>candidate division KSB3</taxon>
    </lineage>
</organism>
<dbReference type="Pfam" id="PF04390">
    <property type="entry name" value="LptE"/>
    <property type="match status" value="1"/>
</dbReference>
<dbReference type="Gene3D" id="3.30.160.150">
    <property type="entry name" value="Lipoprotein like domain"/>
    <property type="match status" value="1"/>
</dbReference>
<name>A0A2G6KE17_9BACT</name>
<comment type="caution">
    <text evidence="2">The sequence shown here is derived from an EMBL/GenBank/DDBJ whole genome shotgun (WGS) entry which is preliminary data.</text>
</comment>
<evidence type="ECO:0000256" key="1">
    <source>
        <dbReference type="SAM" id="Coils"/>
    </source>
</evidence>
<dbReference type="EMBL" id="PDSK01000093">
    <property type="protein sequence ID" value="PIE33907.1"/>
    <property type="molecule type" value="Genomic_DNA"/>
</dbReference>
<accession>A0A2G6KE17</accession>
<feature type="coiled-coil region" evidence="1">
    <location>
        <begin position="142"/>
        <end position="170"/>
    </location>
</feature>
<evidence type="ECO:0000313" key="3">
    <source>
        <dbReference type="Proteomes" id="UP000230821"/>
    </source>
</evidence>